<evidence type="ECO:0000313" key="1">
    <source>
        <dbReference type="EMBL" id="OOM70744.1"/>
    </source>
</evidence>
<proteinExistence type="predicted"/>
<dbReference type="Gene3D" id="3.60.40.10">
    <property type="entry name" value="PPM-type phosphatase domain"/>
    <property type="match status" value="1"/>
</dbReference>
<dbReference type="STRING" id="29367.CLPUN_51580"/>
<accession>A0A1S8SZM8</accession>
<comment type="caution">
    <text evidence="1">The sequence shown here is derived from an EMBL/GenBank/DDBJ whole genome shotgun (WGS) entry which is preliminary data.</text>
</comment>
<protein>
    <submittedName>
        <fullName evidence="1">Uncharacterized protein</fullName>
    </submittedName>
</protein>
<dbReference type="Proteomes" id="UP000190890">
    <property type="component" value="Unassembled WGS sequence"/>
</dbReference>
<organism evidence="1 2">
    <name type="scientific">Clostridium puniceum</name>
    <dbReference type="NCBI Taxonomy" id="29367"/>
    <lineage>
        <taxon>Bacteria</taxon>
        <taxon>Bacillati</taxon>
        <taxon>Bacillota</taxon>
        <taxon>Clostridia</taxon>
        <taxon>Eubacteriales</taxon>
        <taxon>Clostridiaceae</taxon>
        <taxon>Clostridium</taxon>
    </lineage>
</organism>
<dbReference type="InterPro" id="IPR036457">
    <property type="entry name" value="PPM-type-like_dom_sf"/>
</dbReference>
<keyword evidence="2" id="KW-1185">Reference proteome</keyword>
<name>A0A1S8SZM8_9CLOT</name>
<gene>
    <name evidence="1" type="ORF">CLPUN_51580</name>
</gene>
<dbReference type="RefSeq" id="WP_077850042.1">
    <property type="nucleotide sequence ID" value="NZ_LZZM01000236.1"/>
</dbReference>
<dbReference type="OrthoDB" id="1090916at2"/>
<evidence type="ECO:0000313" key="2">
    <source>
        <dbReference type="Proteomes" id="UP000190890"/>
    </source>
</evidence>
<reference evidence="1 2" key="1">
    <citation type="submission" date="2016-05" db="EMBL/GenBank/DDBJ databases">
        <title>Microbial solvent formation.</title>
        <authorList>
            <person name="Poehlein A."/>
            <person name="Montoya Solano J.D."/>
            <person name="Flitsch S."/>
            <person name="Krabben P."/>
            <person name="Duerre P."/>
            <person name="Daniel R."/>
        </authorList>
    </citation>
    <scope>NUCLEOTIDE SEQUENCE [LARGE SCALE GENOMIC DNA]</scope>
    <source>
        <strain evidence="1 2">DSM 2619</strain>
    </source>
</reference>
<dbReference type="AlphaFoldDB" id="A0A1S8SZM8"/>
<dbReference type="EMBL" id="LZZM01000236">
    <property type="protein sequence ID" value="OOM70744.1"/>
    <property type="molecule type" value="Genomic_DNA"/>
</dbReference>
<sequence>MGSGVKANILSTLTSTILGTMLSKNMPLDECIETVATALPMCKEREISLLYFYCIRAHKSSSTSCTVCDNPSAIILRKGKRLLYNYIVHFVGEKEIHGSRIIL</sequence>